<name>A0A4P9Z0J6_9FUNG</name>
<feature type="compositionally biased region" description="Low complexity" evidence="1">
    <location>
        <begin position="109"/>
        <end position="124"/>
    </location>
</feature>
<feature type="region of interest" description="Disordered" evidence="1">
    <location>
        <begin position="19"/>
        <end position="92"/>
    </location>
</feature>
<proteinExistence type="predicted"/>
<feature type="region of interest" description="Disordered" evidence="1">
    <location>
        <begin position="106"/>
        <end position="235"/>
    </location>
</feature>
<gene>
    <name evidence="2" type="ORF">SYNPS1DRAFT_22321</name>
</gene>
<evidence type="ECO:0000313" key="2">
    <source>
        <dbReference type="EMBL" id="RKP25785.1"/>
    </source>
</evidence>
<feature type="compositionally biased region" description="Polar residues" evidence="1">
    <location>
        <begin position="217"/>
        <end position="227"/>
    </location>
</feature>
<dbReference type="AlphaFoldDB" id="A0A4P9Z0J6"/>
<evidence type="ECO:0000256" key="1">
    <source>
        <dbReference type="SAM" id="MobiDB-lite"/>
    </source>
</evidence>
<dbReference type="EMBL" id="KZ989619">
    <property type="protein sequence ID" value="RKP25785.1"/>
    <property type="molecule type" value="Genomic_DNA"/>
</dbReference>
<dbReference type="OrthoDB" id="5594297at2759"/>
<sequence length="716" mass="80270">MNGSNASVLARKTSPSYSIKDYFSKNKPNAENAADEVAVASSSTSSTSSIANKTKSTSSSSAAAMGNKDADGFCRPPALKRKQNNNSSNCRIQASSFIKRKHFTLMTRSQTMPDPPSTSSSSSSIDDEDDDATSGTAASITSPTHRPGATRRQSLPHSGLHDQVMRKRTRVSVNPERSFHRCQPERSFSETAVSSMPHHAYEAMPRTPPSHRRCPSPANSTSSTENSEVMVKDSDTFMSPMSRRIIAAAGMRRFGESMPMDMLKSNIDNNGSKPHRHKGQMAGSRPKAHARTKRRSCPGNDCVVEVKPAPTNPCRPANRTIATIVIDDSSDEEHVRGGHQHRHQHQQHIDTKPIDLELIEVRPMDMDAVPAEGAQRRIKSVVRKSKQTIIHDITAVARKSMSPAFLFNVALAGVLKDLEHSDAAAIPATNPALERLRKPRPKDESPGQRLPREVVALIIAFMHPSKAECLALRRVSCVFHDALTMWQADDAKHLFEQRYGPDTPPGHLTWATDGQVLAQHVHCKRIDTRLEVEPQDRIGASVFHRWMVLTSPRSRPFICLRCGRFDHTLTVRDGANLGRFCTQCWDSADYWLRWRICHWVRGLEDLGEFRTSWFLALNDYEWLTTVPCFYDIDDEGRIKYAVAFDHFCELMEQWTDCPPRTLLLHPDGRWETVMMTPAEWERLPVEKHEVAPLPPGFMPHLTENIEGSSIHQPIIL</sequence>
<feature type="compositionally biased region" description="Low complexity" evidence="1">
    <location>
        <begin position="30"/>
        <end position="64"/>
    </location>
</feature>
<organism evidence="2 3">
    <name type="scientific">Syncephalis pseudoplumigaleata</name>
    <dbReference type="NCBI Taxonomy" id="1712513"/>
    <lineage>
        <taxon>Eukaryota</taxon>
        <taxon>Fungi</taxon>
        <taxon>Fungi incertae sedis</taxon>
        <taxon>Zoopagomycota</taxon>
        <taxon>Zoopagomycotina</taxon>
        <taxon>Zoopagomycetes</taxon>
        <taxon>Zoopagales</taxon>
        <taxon>Piptocephalidaceae</taxon>
        <taxon>Syncephalis</taxon>
    </lineage>
</organism>
<evidence type="ECO:0008006" key="4">
    <source>
        <dbReference type="Google" id="ProtNLM"/>
    </source>
</evidence>
<evidence type="ECO:0000313" key="3">
    <source>
        <dbReference type="Proteomes" id="UP000278143"/>
    </source>
</evidence>
<keyword evidence="3" id="KW-1185">Reference proteome</keyword>
<feature type="compositionally biased region" description="Low complexity" evidence="1">
    <location>
        <begin position="133"/>
        <end position="144"/>
    </location>
</feature>
<reference evidence="3" key="1">
    <citation type="journal article" date="2018" name="Nat. Microbiol.">
        <title>Leveraging single-cell genomics to expand the fungal tree of life.</title>
        <authorList>
            <person name="Ahrendt S.R."/>
            <person name="Quandt C.A."/>
            <person name="Ciobanu D."/>
            <person name="Clum A."/>
            <person name="Salamov A."/>
            <person name="Andreopoulos B."/>
            <person name="Cheng J.F."/>
            <person name="Woyke T."/>
            <person name="Pelin A."/>
            <person name="Henrissat B."/>
            <person name="Reynolds N.K."/>
            <person name="Benny G.L."/>
            <person name="Smith M.E."/>
            <person name="James T.Y."/>
            <person name="Grigoriev I.V."/>
        </authorList>
    </citation>
    <scope>NUCLEOTIDE SEQUENCE [LARGE SCALE GENOMIC DNA]</scope>
    <source>
        <strain evidence="3">Benny S71-1</strain>
    </source>
</reference>
<protein>
    <recommendedName>
        <fullName evidence="4">F-box domain-containing protein</fullName>
    </recommendedName>
</protein>
<dbReference type="Proteomes" id="UP000278143">
    <property type="component" value="Unassembled WGS sequence"/>
</dbReference>
<feature type="compositionally biased region" description="Basic and acidic residues" evidence="1">
    <location>
        <begin position="177"/>
        <end position="188"/>
    </location>
</feature>
<feature type="region of interest" description="Disordered" evidence="1">
    <location>
        <begin position="268"/>
        <end position="296"/>
    </location>
</feature>
<feature type="compositionally biased region" description="Basic residues" evidence="1">
    <location>
        <begin position="286"/>
        <end position="296"/>
    </location>
</feature>
<accession>A0A4P9Z0J6</accession>